<gene>
    <name evidence="1" type="ORF">LOY88_005195</name>
</gene>
<proteinExistence type="predicted"/>
<reference evidence="1" key="1">
    <citation type="journal article" date="2022" name="bioRxiv">
        <title>Population genetic analysis of Ophidiomyces ophidiicola, the causative agent of snake fungal disease, indicates recent introductions to the USA.</title>
        <authorList>
            <person name="Ladner J.T."/>
            <person name="Palmer J.M."/>
            <person name="Ettinger C.L."/>
            <person name="Stajich J.E."/>
            <person name="Farrell T.M."/>
            <person name="Glorioso B.M."/>
            <person name="Lawson B."/>
            <person name="Price S.J."/>
            <person name="Stengle A.G."/>
            <person name="Grear D.A."/>
            <person name="Lorch J.M."/>
        </authorList>
    </citation>
    <scope>NUCLEOTIDE SEQUENCE</scope>
    <source>
        <strain evidence="1">NWHC 24266-5</strain>
    </source>
</reference>
<protein>
    <submittedName>
        <fullName evidence="1">Uncharacterized protein</fullName>
    </submittedName>
</protein>
<sequence>MHLPRLISSSLFILGATCAPIELDASASATGSTLSLLRRDPGKPECSVSNASLPQTGKGAELPAAASNLKLKFITLGIGTQNYTCADSTESTKPALLGAVATIYDASCAVTKYSQMLDFISDAAVRLPTDMVNYLASRYLNLKVVGNHYFAGPVPMFDLRKDGHDEYVLVSVAAKVPAPSSENVDWLLLNRVDGVGLQSVYRVKTTSGKAPATCKNMPAQFQVKYIAQYWFYG</sequence>
<accession>A0ACB8URZ4</accession>
<dbReference type="EMBL" id="JALBCA010000088">
    <property type="protein sequence ID" value="KAI2383559.1"/>
    <property type="molecule type" value="Genomic_DNA"/>
</dbReference>
<comment type="caution">
    <text evidence="1">The sequence shown here is derived from an EMBL/GenBank/DDBJ whole genome shotgun (WGS) entry which is preliminary data.</text>
</comment>
<organism evidence="1">
    <name type="scientific">Ophidiomyces ophidiicola</name>
    <dbReference type="NCBI Taxonomy" id="1387563"/>
    <lineage>
        <taxon>Eukaryota</taxon>
        <taxon>Fungi</taxon>
        <taxon>Dikarya</taxon>
        <taxon>Ascomycota</taxon>
        <taxon>Pezizomycotina</taxon>
        <taxon>Eurotiomycetes</taxon>
        <taxon>Eurotiomycetidae</taxon>
        <taxon>Onygenales</taxon>
        <taxon>Onygenaceae</taxon>
        <taxon>Ophidiomyces</taxon>
    </lineage>
</organism>
<evidence type="ECO:0000313" key="1">
    <source>
        <dbReference type="EMBL" id="KAI2383559.1"/>
    </source>
</evidence>
<name>A0ACB8URZ4_9EURO</name>